<organism evidence="11 12">
    <name type="scientific">Pristionchus mayeri</name>
    <dbReference type="NCBI Taxonomy" id="1317129"/>
    <lineage>
        <taxon>Eukaryota</taxon>
        <taxon>Metazoa</taxon>
        <taxon>Ecdysozoa</taxon>
        <taxon>Nematoda</taxon>
        <taxon>Chromadorea</taxon>
        <taxon>Rhabditida</taxon>
        <taxon>Rhabditina</taxon>
        <taxon>Diplogasteromorpha</taxon>
        <taxon>Diplogasteroidea</taxon>
        <taxon>Neodiplogasteridae</taxon>
        <taxon>Pristionchus</taxon>
    </lineage>
</organism>
<evidence type="ECO:0000256" key="2">
    <source>
        <dbReference type="ARBA" id="ARBA00022946"/>
    </source>
</evidence>
<comment type="similarity">
    <text evidence="6">Belongs to the mitochondrion-specific ribosomal protein mL45 family.</text>
</comment>
<keyword evidence="4" id="KW-0496">Mitochondrion</keyword>
<keyword evidence="5" id="KW-0687">Ribonucleoprotein</keyword>
<dbReference type="PANTHER" id="PTHR28554:SF1">
    <property type="entry name" value="LARGE RIBOSOMAL SUBUNIT PROTEIN ML45"/>
    <property type="match status" value="1"/>
</dbReference>
<evidence type="ECO:0000256" key="4">
    <source>
        <dbReference type="ARBA" id="ARBA00023128"/>
    </source>
</evidence>
<keyword evidence="3" id="KW-0689">Ribosomal protein</keyword>
<dbReference type="GO" id="GO:1990904">
    <property type="term" value="C:ribonucleoprotein complex"/>
    <property type="evidence" value="ECO:0007669"/>
    <property type="project" value="UniProtKB-KW"/>
</dbReference>
<evidence type="ECO:0000256" key="1">
    <source>
        <dbReference type="ARBA" id="ARBA00004173"/>
    </source>
</evidence>
<evidence type="ECO:0000313" key="11">
    <source>
        <dbReference type="EMBL" id="GMR57197.1"/>
    </source>
</evidence>
<feature type="non-terminal residue" evidence="11">
    <location>
        <position position="1"/>
    </location>
</feature>
<dbReference type="EMBL" id="BTRK01000006">
    <property type="protein sequence ID" value="GMR57197.1"/>
    <property type="molecule type" value="Genomic_DNA"/>
</dbReference>
<keyword evidence="2" id="KW-0809">Transit peptide</keyword>
<name>A0AAN5D6Z0_9BILA</name>
<keyword evidence="12" id="KW-1185">Reference proteome</keyword>
<evidence type="ECO:0000256" key="7">
    <source>
        <dbReference type="ARBA" id="ARBA00039448"/>
    </source>
</evidence>
<evidence type="ECO:0000256" key="5">
    <source>
        <dbReference type="ARBA" id="ARBA00023274"/>
    </source>
</evidence>
<feature type="domain" description="Tim44-like" evidence="10">
    <location>
        <begin position="173"/>
        <end position="324"/>
    </location>
</feature>
<dbReference type="InterPro" id="IPR032710">
    <property type="entry name" value="NTF2-like_dom_sf"/>
</dbReference>
<comment type="caution">
    <text evidence="11">The sequence shown here is derived from an EMBL/GenBank/DDBJ whole genome shotgun (WGS) entry which is preliminary data.</text>
</comment>
<dbReference type="GO" id="GO:0005840">
    <property type="term" value="C:ribosome"/>
    <property type="evidence" value="ECO:0007669"/>
    <property type="project" value="UniProtKB-KW"/>
</dbReference>
<feature type="region of interest" description="Disordered" evidence="9">
    <location>
        <begin position="349"/>
        <end position="376"/>
    </location>
</feature>
<dbReference type="GO" id="GO:0005739">
    <property type="term" value="C:mitochondrion"/>
    <property type="evidence" value="ECO:0007669"/>
    <property type="project" value="UniProtKB-SubCell"/>
</dbReference>
<dbReference type="Proteomes" id="UP001328107">
    <property type="component" value="Unassembled WGS sequence"/>
</dbReference>
<reference evidence="12" key="1">
    <citation type="submission" date="2022-10" db="EMBL/GenBank/DDBJ databases">
        <title>Genome assembly of Pristionchus species.</title>
        <authorList>
            <person name="Yoshida K."/>
            <person name="Sommer R.J."/>
        </authorList>
    </citation>
    <scope>NUCLEOTIDE SEQUENCE [LARGE SCALE GENOMIC DNA]</scope>
    <source>
        <strain evidence="12">RS5460</strain>
    </source>
</reference>
<dbReference type="InterPro" id="IPR007379">
    <property type="entry name" value="Tim44-like_dom"/>
</dbReference>
<dbReference type="PANTHER" id="PTHR28554">
    <property type="entry name" value="39S RIBOSOMAL PROTEIN L45, MITOCHONDRIAL"/>
    <property type="match status" value="1"/>
</dbReference>
<gene>
    <name evidence="11" type="ORF">PMAYCL1PPCAC_27392</name>
</gene>
<dbReference type="InterPro" id="IPR051975">
    <property type="entry name" value="mtLSU_mL45"/>
</dbReference>
<evidence type="ECO:0000256" key="6">
    <source>
        <dbReference type="ARBA" id="ARBA00038073"/>
    </source>
</evidence>
<accession>A0AAN5D6Z0</accession>
<evidence type="ECO:0000259" key="10">
    <source>
        <dbReference type="SMART" id="SM00978"/>
    </source>
</evidence>
<evidence type="ECO:0000256" key="9">
    <source>
        <dbReference type="SAM" id="MobiDB-lite"/>
    </source>
</evidence>
<sequence>QMLSVFRVGTRLGAFPTVLPLASVPTATQSAGVHHHLERRNLRRFLGIERSNKARANRNTHHNERMFRGMRGRKTVLMDNLPDDVEQRRLDAMTPYQARDEMLAKGINPYKEVSPRNWREHDVTIQSLYAVMDPYVPNEAPTSWTKSGLSFVPLLKTKGEEWKQWGMHKFHNRWSGTKKIARKEGFEKFNTKTFGPLADEIYEQAHNALMARDKKKLAGLITESAHAQMWPDVANGNIVWKLVERVKKSEVVNVRCQDIPEKSGNDIAQITVRMHLKQILAVYDRFGHLILGSETEPRETKEYVVFENHIAVIDGKWRLHEKIYPHWMPKKEPVLRTMKMPEGYTRLKKANALPLRAQELSEKKKKQKNQKKQEEE</sequence>
<evidence type="ECO:0000256" key="8">
    <source>
        <dbReference type="ARBA" id="ARBA00043031"/>
    </source>
</evidence>
<protein>
    <recommendedName>
        <fullName evidence="7">Large ribosomal subunit protein mL45</fullName>
    </recommendedName>
    <alternativeName>
        <fullName evidence="8">39S ribosomal protein L45, mitochondrial</fullName>
    </alternativeName>
</protein>
<proteinExistence type="inferred from homology"/>
<dbReference type="Pfam" id="PF04280">
    <property type="entry name" value="Tim44"/>
    <property type="match status" value="1"/>
</dbReference>
<dbReference type="Gene3D" id="3.10.450.240">
    <property type="match status" value="1"/>
</dbReference>
<dbReference type="SMART" id="SM00978">
    <property type="entry name" value="Tim44"/>
    <property type="match status" value="1"/>
</dbReference>
<dbReference type="AlphaFoldDB" id="A0AAN5D6Z0"/>
<dbReference type="SUPFAM" id="SSF54427">
    <property type="entry name" value="NTF2-like"/>
    <property type="match status" value="1"/>
</dbReference>
<evidence type="ECO:0000256" key="3">
    <source>
        <dbReference type="ARBA" id="ARBA00022980"/>
    </source>
</evidence>
<comment type="subcellular location">
    <subcellularLocation>
        <location evidence="1">Mitochondrion</location>
    </subcellularLocation>
</comment>
<evidence type="ECO:0000313" key="12">
    <source>
        <dbReference type="Proteomes" id="UP001328107"/>
    </source>
</evidence>